<dbReference type="Pfam" id="PF01343">
    <property type="entry name" value="Peptidase_S49"/>
    <property type="match status" value="2"/>
</dbReference>
<dbReference type="OrthoDB" id="9764363at2"/>
<keyword evidence="5" id="KW-0720">Serine protease</keyword>
<dbReference type="InterPro" id="IPR002142">
    <property type="entry name" value="Peptidase_S49"/>
</dbReference>
<feature type="domain" description="Peptidase S49" evidence="9">
    <location>
        <begin position="134"/>
        <end position="280"/>
    </location>
</feature>
<evidence type="ECO:0000256" key="7">
    <source>
        <dbReference type="PIRSR" id="PIRSR001217-1"/>
    </source>
</evidence>
<evidence type="ECO:0000256" key="2">
    <source>
        <dbReference type="ARBA" id="ARBA00008683"/>
    </source>
</evidence>
<dbReference type="PANTHER" id="PTHR33209:SF1">
    <property type="entry name" value="PEPTIDASE S49 DOMAIN-CONTAINING PROTEIN"/>
    <property type="match status" value="1"/>
</dbReference>
<accession>A0A432WXA7</accession>
<dbReference type="InterPro" id="IPR047272">
    <property type="entry name" value="S49_SppA_C"/>
</dbReference>
<evidence type="ECO:0000259" key="9">
    <source>
        <dbReference type="Pfam" id="PF01343"/>
    </source>
</evidence>
<organism evidence="10 11">
    <name type="scientific">Aliidiomarina shirensis</name>
    <dbReference type="NCBI Taxonomy" id="1048642"/>
    <lineage>
        <taxon>Bacteria</taxon>
        <taxon>Pseudomonadati</taxon>
        <taxon>Pseudomonadota</taxon>
        <taxon>Gammaproteobacteria</taxon>
        <taxon>Alteromonadales</taxon>
        <taxon>Idiomarinaceae</taxon>
        <taxon>Aliidiomarina</taxon>
    </lineage>
</organism>
<proteinExistence type="inferred from homology"/>
<dbReference type="CDD" id="cd07023">
    <property type="entry name" value="S49_Sppa_N_C"/>
    <property type="match status" value="1"/>
</dbReference>
<dbReference type="PIRSF" id="PIRSF001217">
    <property type="entry name" value="Protease_4_SppA"/>
    <property type="match status" value="1"/>
</dbReference>
<gene>
    <name evidence="10" type="primary">sppA</name>
    <name evidence="10" type="ORF">CWE13_01720</name>
</gene>
<comment type="subcellular location">
    <subcellularLocation>
        <location evidence="1">Membrane</location>
    </subcellularLocation>
</comment>
<dbReference type="AlphaFoldDB" id="A0A432WXA7"/>
<evidence type="ECO:0000256" key="5">
    <source>
        <dbReference type="ARBA" id="ARBA00022825"/>
    </source>
</evidence>
<keyword evidence="8" id="KW-1133">Transmembrane helix</keyword>
<keyword evidence="8" id="KW-0812">Transmembrane</keyword>
<dbReference type="InterPro" id="IPR029045">
    <property type="entry name" value="ClpP/crotonase-like_dom_sf"/>
</dbReference>
<dbReference type="InterPro" id="IPR047217">
    <property type="entry name" value="S49_SppA_67K_type_N"/>
</dbReference>
<dbReference type="InterPro" id="IPR004635">
    <property type="entry name" value="Pept_S49_SppA"/>
</dbReference>
<feature type="domain" description="Peptidase S49" evidence="9">
    <location>
        <begin position="394"/>
        <end position="543"/>
    </location>
</feature>
<dbReference type="EMBL" id="PIPP01000001">
    <property type="protein sequence ID" value="RUO38386.1"/>
    <property type="molecule type" value="Genomic_DNA"/>
</dbReference>
<evidence type="ECO:0000313" key="10">
    <source>
        <dbReference type="EMBL" id="RUO38386.1"/>
    </source>
</evidence>
<protein>
    <submittedName>
        <fullName evidence="10">Signal peptide peptidase SppA</fullName>
    </submittedName>
</protein>
<keyword evidence="6 8" id="KW-0472">Membrane</keyword>
<dbReference type="GO" id="GO:0008236">
    <property type="term" value="F:serine-type peptidase activity"/>
    <property type="evidence" value="ECO:0007669"/>
    <property type="project" value="UniProtKB-KW"/>
</dbReference>
<keyword evidence="4" id="KW-0378">Hydrolase</keyword>
<evidence type="ECO:0000313" key="11">
    <source>
        <dbReference type="Proteomes" id="UP000286934"/>
    </source>
</evidence>
<sequence length="618" mass="67293">MKFLSNLLRPIWIFINGLRRVIVNLVFFILLIGVIVILSQGEDVPTVPEGGLLVLNPSGILVEEATYLSASDRFFNEAVGSSATPETDLHAFLATIDDAAADDRVSGVVLDLRNFWGGGLSKLQMIADRLEKVRAAGKPIIAHGNSFTQSQYFIASQADTVYLNPQGSVAVDGYHMYPTYFSSLLEKLKVTTYIFRVGDFKSAVEPYSRDSMSAEAREANQDWVDAMWAEYLSGITRHREVAPEILSGNMDDFLALFEQADNSQANLALNAGLVDNLAHSEEIRQALIDIGGYDEDKKSFRAIGWRAYKQAVAAERSEENQKANDADEVRVVFASGTILDGYQPTGTVGGATLSNRLRDIRLDDSVKAVVLRIDSPGGSAFASEQIRQELLLLREAGKPVVSSMSSVAASGGYWIAAGTDQIVAPSSVITGSIGVFGMFFSIDESLAEVGVYSDGVSSTDFPYIDITRPLSEPAQRALQGGVDRIYQDFLELVANARGMTTEAVHEVAQGRVWTGTKALELGLIDRIGELDDATAIAAELAGLEEYQVTFPSPELSGFDAFLAELFNGASVLLPESMFTKTPTLTEKAIQRAINEVQAINEFNDPQHVYMRCLECQVK</sequence>
<dbReference type="Gene3D" id="3.90.226.10">
    <property type="entry name" value="2-enoyl-CoA Hydratase, Chain A, domain 1"/>
    <property type="match status" value="3"/>
</dbReference>
<dbReference type="NCBIfam" id="TIGR00705">
    <property type="entry name" value="SppA_67K"/>
    <property type="match status" value="1"/>
</dbReference>
<dbReference type="GO" id="GO:0016020">
    <property type="term" value="C:membrane"/>
    <property type="evidence" value="ECO:0007669"/>
    <property type="project" value="UniProtKB-SubCell"/>
</dbReference>
<keyword evidence="11" id="KW-1185">Reference proteome</keyword>
<dbReference type="Proteomes" id="UP000286934">
    <property type="component" value="Unassembled WGS sequence"/>
</dbReference>
<dbReference type="RefSeq" id="WP_126805609.1">
    <property type="nucleotide sequence ID" value="NZ_PIPP01000001.1"/>
</dbReference>
<feature type="transmembrane region" description="Helical" evidence="8">
    <location>
        <begin position="21"/>
        <end position="39"/>
    </location>
</feature>
<evidence type="ECO:0000256" key="8">
    <source>
        <dbReference type="SAM" id="Phobius"/>
    </source>
</evidence>
<dbReference type="InterPro" id="IPR004634">
    <property type="entry name" value="Pept_S49_pIV"/>
</dbReference>
<evidence type="ECO:0000256" key="3">
    <source>
        <dbReference type="ARBA" id="ARBA00022670"/>
    </source>
</evidence>
<evidence type="ECO:0000256" key="1">
    <source>
        <dbReference type="ARBA" id="ARBA00004370"/>
    </source>
</evidence>
<keyword evidence="3" id="KW-0645">Protease</keyword>
<dbReference type="PANTHER" id="PTHR33209">
    <property type="entry name" value="PROTEASE 4"/>
    <property type="match status" value="1"/>
</dbReference>
<name>A0A432WXA7_9GAMM</name>
<comment type="caution">
    <text evidence="10">The sequence shown here is derived from an EMBL/GenBank/DDBJ whole genome shotgun (WGS) entry which is preliminary data.</text>
</comment>
<evidence type="ECO:0000256" key="4">
    <source>
        <dbReference type="ARBA" id="ARBA00022801"/>
    </source>
</evidence>
<evidence type="ECO:0000256" key="6">
    <source>
        <dbReference type="ARBA" id="ARBA00023136"/>
    </source>
</evidence>
<reference evidence="11" key="1">
    <citation type="journal article" date="2018" name="Front. Microbiol.">
        <title>Genome-Based Analysis Reveals the Taxonomy and Diversity of the Family Idiomarinaceae.</title>
        <authorList>
            <person name="Liu Y."/>
            <person name="Lai Q."/>
            <person name="Shao Z."/>
        </authorList>
    </citation>
    <scope>NUCLEOTIDE SEQUENCE [LARGE SCALE GENOMIC DNA]</scope>
    <source>
        <strain evidence="11">AIS</strain>
    </source>
</reference>
<dbReference type="SUPFAM" id="SSF52096">
    <property type="entry name" value="ClpP/crotonase"/>
    <property type="match status" value="2"/>
</dbReference>
<feature type="active site" description="Nucleophile" evidence="7">
    <location>
        <position position="410"/>
    </location>
</feature>
<feature type="active site" description="Proton donor/acceptor" evidence="7">
    <location>
        <position position="201"/>
    </location>
</feature>
<dbReference type="CDD" id="cd07018">
    <property type="entry name" value="S49_SppA_67K_type"/>
    <property type="match status" value="1"/>
</dbReference>
<comment type="similarity">
    <text evidence="2">Belongs to the peptidase S49 family.</text>
</comment>
<dbReference type="NCBIfam" id="TIGR00706">
    <property type="entry name" value="SppA_dom"/>
    <property type="match status" value="1"/>
</dbReference>
<dbReference type="GO" id="GO:0006465">
    <property type="term" value="P:signal peptide processing"/>
    <property type="evidence" value="ECO:0007669"/>
    <property type="project" value="InterPro"/>
</dbReference>